<gene>
    <name evidence="1" type="ORF">PACLA_8A050996</name>
</gene>
<dbReference type="Gene3D" id="3.30.420.10">
    <property type="entry name" value="Ribonuclease H-like superfamily/Ribonuclease H"/>
    <property type="match status" value="1"/>
</dbReference>
<evidence type="ECO:0000313" key="1">
    <source>
        <dbReference type="EMBL" id="CAB4007321.1"/>
    </source>
</evidence>
<evidence type="ECO:0000313" key="2">
    <source>
        <dbReference type="Proteomes" id="UP001152795"/>
    </source>
</evidence>
<name>A0A7D9IJS9_PARCT</name>
<dbReference type="InterPro" id="IPR036397">
    <property type="entry name" value="RNaseH_sf"/>
</dbReference>
<sequence length="173" mass="20286">MEGDDKVRDHCHFTSKYRGAAHNKCNLNHRLSWKIPVVFHNLRGYDSHLRMQKIGNFGLEVNVIPNNMEKYISFSFGQNLVFIDSIQFMTSSLESLASFLPKEEFHLVGKRWHGEDFDLVTQKGIFPYEVMDSLKKLDTGKRRIRTTSTPHFTSLRYRMRTTKEHRECGNTSE</sequence>
<dbReference type="GO" id="GO:0003676">
    <property type="term" value="F:nucleic acid binding"/>
    <property type="evidence" value="ECO:0007669"/>
    <property type="project" value="InterPro"/>
</dbReference>
<organism evidence="1 2">
    <name type="scientific">Paramuricea clavata</name>
    <name type="common">Red gorgonian</name>
    <name type="synonym">Violescent sea-whip</name>
    <dbReference type="NCBI Taxonomy" id="317549"/>
    <lineage>
        <taxon>Eukaryota</taxon>
        <taxon>Metazoa</taxon>
        <taxon>Cnidaria</taxon>
        <taxon>Anthozoa</taxon>
        <taxon>Octocorallia</taxon>
        <taxon>Malacalcyonacea</taxon>
        <taxon>Plexauridae</taxon>
        <taxon>Paramuricea</taxon>
    </lineage>
</organism>
<dbReference type="OrthoDB" id="7694315at2759"/>
<dbReference type="EMBL" id="CACRXK020005763">
    <property type="protein sequence ID" value="CAB4007321.1"/>
    <property type="molecule type" value="Genomic_DNA"/>
</dbReference>
<dbReference type="SUPFAM" id="SSF53098">
    <property type="entry name" value="Ribonuclease H-like"/>
    <property type="match status" value="1"/>
</dbReference>
<reference evidence="1" key="1">
    <citation type="submission" date="2020-04" db="EMBL/GenBank/DDBJ databases">
        <authorList>
            <person name="Alioto T."/>
            <person name="Alioto T."/>
            <person name="Gomez Garrido J."/>
        </authorList>
    </citation>
    <scope>NUCLEOTIDE SEQUENCE</scope>
    <source>
        <strain evidence="1">A484AB</strain>
    </source>
</reference>
<keyword evidence="2" id="KW-1185">Reference proteome</keyword>
<proteinExistence type="predicted"/>
<comment type="caution">
    <text evidence="1">The sequence shown here is derived from an EMBL/GenBank/DDBJ whole genome shotgun (WGS) entry which is preliminary data.</text>
</comment>
<dbReference type="PANTHER" id="PTHR31511:SF12">
    <property type="entry name" value="RHO TERMINATION FACTOR N-TERMINAL DOMAIN-CONTAINING PROTEIN"/>
    <property type="match status" value="1"/>
</dbReference>
<dbReference type="AlphaFoldDB" id="A0A7D9IJS9"/>
<protein>
    <submittedName>
        <fullName evidence="1">Retrovirus-related Pol poly from transposon</fullName>
    </submittedName>
</protein>
<dbReference type="InterPro" id="IPR012337">
    <property type="entry name" value="RNaseH-like_sf"/>
</dbReference>
<accession>A0A7D9IJS9</accession>
<dbReference type="PANTHER" id="PTHR31511">
    <property type="entry name" value="PROTEIN CBG23764"/>
    <property type="match status" value="1"/>
</dbReference>
<dbReference type="Proteomes" id="UP001152795">
    <property type="component" value="Unassembled WGS sequence"/>
</dbReference>